<evidence type="ECO:0000313" key="1">
    <source>
        <dbReference type="EMBL" id="JAD45884.1"/>
    </source>
</evidence>
<protein>
    <submittedName>
        <fullName evidence="1">Uncharacterized protein</fullName>
    </submittedName>
</protein>
<dbReference type="AlphaFoldDB" id="A0A0A9A2K5"/>
<reference evidence="1" key="1">
    <citation type="submission" date="2014-09" db="EMBL/GenBank/DDBJ databases">
        <authorList>
            <person name="Magalhaes I.L.F."/>
            <person name="Oliveira U."/>
            <person name="Santos F.R."/>
            <person name="Vidigal T.H.D.A."/>
            <person name="Brescovit A.D."/>
            <person name="Santos A.J."/>
        </authorList>
    </citation>
    <scope>NUCLEOTIDE SEQUENCE</scope>
    <source>
        <tissue evidence="1">Shoot tissue taken approximately 20 cm above the soil surface</tissue>
    </source>
</reference>
<reference evidence="1" key="2">
    <citation type="journal article" date="2015" name="Data Brief">
        <title>Shoot transcriptome of the giant reed, Arundo donax.</title>
        <authorList>
            <person name="Barrero R.A."/>
            <person name="Guerrero F.D."/>
            <person name="Moolhuijzen P."/>
            <person name="Goolsby J.A."/>
            <person name="Tidwell J."/>
            <person name="Bellgard S.E."/>
            <person name="Bellgard M.I."/>
        </authorList>
    </citation>
    <scope>NUCLEOTIDE SEQUENCE</scope>
    <source>
        <tissue evidence="1">Shoot tissue taken approximately 20 cm above the soil surface</tissue>
    </source>
</reference>
<sequence length="28" mass="3293">MALISLQHRDYKFSKKKLSQDVNLTLQS</sequence>
<organism evidence="1">
    <name type="scientific">Arundo donax</name>
    <name type="common">Giant reed</name>
    <name type="synonym">Donax arundinaceus</name>
    <dbReference type="NCBI Taxonomy" id="35708"/>
    <lineage>
        <taxon>Eukaryota</taxon>
        <taxon>Viridiplantae</taxon>
        <taxon>Streptophyta</taxon>
        <taxon>Embryophyta</taxon>
        <taxon>Tracheophyta</taxon>
        <taxon>Spermatophyta</taxon>
        <taxon>Magnoliopsida</taxon>
        <taxon>Liliopsida</taxon>
        <taxon>Poales</taxon>
        <taxon>Poaceae</taxon>
        <taxon>PACMAD clade</taxon>
        <taxon>Arundinoideae</taxon>
        <taxon>Arundineae</taxon>
        <taxon>Arundo</taxon>
    </lineage>
</organism>
<accession>A0A0A9A2K5</accession>
<name>A0A0A9A2K5_ARUDO</name>
<proteinExistence type="predicted"/>
<dbReference type="EMBL" id="GBRH01252011">
    <property type="protein sequence ID" value="JAD45884.1"/>
    <property type="molecule type" value="Transcribed_RNA"/>
</dbReference>